<evidence type="ECO:0000313" key="2">
    <source>
        <dbReference type="Proteomes" id="UP000308549"/>
    </source>
</evidence>
<evidence type="ECO:0000313" key="1">
    <source>
        <dbReference type="EMBL" id="TKA26124.1"/>
    </source>
</evidence>
<reference evidence="1 2" key="1">
    <citation type="submission" date="2017-03" db="EMBL/GenBank/DDBJ databases">
        <title>Genomes of endolithic fungi from Antarctica.</title>
        <authorList>
            <person name="Coleine C."/>
            <person name="Masonjones S."/>
            <person name="Stajich J.E."/>
        </authorList>
    </citation>
    <scope>NUCLEOTIDE SEQUENCE [LARGE SCALE GENOMIC DNA]</scope>
    <source>
        <strain evidence="1 2">CCFEE 6315</strain>
    </source>
</reference>
<comment type="caution">
    <text evidence="1">The sequence shown here is derived from an EMBL/GenBank/DDBJ whole genome shotgun (WGS) entry which is preliminary data.</text>
</comment>
<proteinExistence type="predicted"/>
<dbReference type="AlphaFoldDB" id="A0A4U0TV38"/>
<dbReference type="EMBL" id="NAJL01000030">
    <property type="protein sequence ID" value="TKA26124.1"/>
    <property type="molecule type" value="Genomic_DNA"/>
</dbReference>
<protein>
    <submittedName>
        <fullName evidence="1">Uncharacterized protein</fullName>
    </submittedName>
</protein>
<gene>
    <name evidence="1" type="ORF">B0A50_04620</name>
</gene>
<organism evidence="1 2">
    <name type="scientific">Salinomyces thailandicus</name>
    <dbReference type="NCBI Taxonomy" id="706561"/>
    <lineage>
        <taxon>Eukaryota</taxon>
        <taxon>Fungi</taxon>
        <taxon>Dikarya</taxon>
        <taxon>Ascomycota</taxon>
        <taxon>Pezizomycotina</taxon>
        <taxon>Dothideomycetes</taxon>
        <taxon>Dothideomycetidae</taxon>
        <taxon>Mycosphaerellales</taxon>
        <taxon>Teratosphaeriaceae</taxon>
        <taxon>Salinomyces</taxon>
    </lineage>
</organism>
<name>A0A4U0TV38_9PEZI</name>
<keyword evidence="2" id="KW-1185">Reference proteome</keyword>
<accession>A0A4U0TV38</accession>
<dbReference type="Proteomes" id="UP000308549">
    <property type="component" value="Unassembled WGS sequence"/>
</dbReference>
<sequence length="97" mass="11100">MTTQLVHAVKVLKGYKNTGDNYEENRIYFYYKNIIKGTKETVSLTPVEIGLTMPVYKRLGTYALKEAVKVSTSLPYTSYKAAKEDTYLNLANKDYKT</sequence>